<protein>
    <recommendedName>
        <fullName evidence="4">DUF2178 domain-containing protein</fullName>
    </recommendedName>
</protein>
<keyword evidence="1" id="KW-0472">Membrane</keyword>
<sequence length="147" mass="16986">MKKSNLYTGISYLIIGLLFGIIAGFSNTKLESLLWGLAGAGVAGGCVGLWKYFYWSHPNNKIRYMERIENETIELHDERKEKFRNQSGRYAYILGLVTISISIVIFSALESLEIIRYSKILILYLFGYLVFQYVAGIIIFRYLNKKY</sequence>
<dbReference type="RefSeq" id="WP_185256667.1">
    <property type="nucleotide sequence ID" value="NZ_AP023368.1"/>
</dbReference>
<feature type="transmembrane region" description="Helical" evidence="1">
    <location>
        <begin position="90"/>
        <end position="109"/>
    </location>
</feature>
<dbReference type="EMBL" id="AP023368">
    <property type="protein sequence ID" value="BCK01056.1"/>
    <property type="molecule type" value="Genomic_DNA"/>
</dbReference>
<dbReference type="AlphaFoldDB" id="A0A7I8DVB0"/>
<feature type="transmembrane region" description="Helical" evidence="1">
    <location>
        <begin position="32"/>
        <end position="55"/>
    </location>
</feature>
<gene>
    <name evidence="2" type="ORF">bsdcttw_40960</name>
</gene>
<evidence type="ECO:0000313" key="2">
    <source>
        <dbReference type="EMBL" id="BCK01056.1"/>
    </source>
</evidence>
<name>A0A7I8DVB0_9FIRM</name>
<reference evidence="2 3" key="1">
    <citation type="submission" date="2020-08" db="EMBL/GenBank/DDBJ databases">
        <title>Draft genome sequencing of an Anaerocolumna strain isolated from anoxic soil subjected to BSD treatment.</title>
        <authorList>
            <person name="Uek A."/>
            <person name="Tonouchi A."/>
        </authorList>
    </citation>
    <scope>NUCLEOTIDE SEQUENCE [LARGE SCALE GENOMIC DNA]</scope>
    <source>
        <strain evidence="2 3">CTTW</strain>
    </source>
</reference>
<keyword evidence="1" id="KW-1133">Transmembrane helix</keyword>
<evidence type="ECO:0000256" key="1">
    <source>
        <dbReference type="SAM" id="Phobius"/>
    </source>
</evidence>
<feature type="transmembrane region" description="Helical" evidence="1">
    <location>
        <begin position="121"/>
        <end position="143"/>
    </location>
</feature>
<evidence type="ECO:0000313" key="3">
    <source>
        <dbReference type="Proteomes" id="UP000515703"/>
    </source>
</evidence>
<reference evidence="2 3" key="2">
    <citation type="submission" date="2020-08" db="EMBL/GenBank/DDBJ databases">
        <authorList>
            <person name="Ueki A."/>
            <person name="Tonouchi A."/>
        </authorList>
    </citation>
    <scope>NUCLEOTIDE SEQUENCE [LARGE SCALE GENOMIC DNA]</scope>
    <source>
        <strain evidence="2 3">CTTW</strain>
    </source>
</reference>
<evidence type="ECO:0008006" key="4">
    <source>
        <dbReference type="Google" id="ProtNLM"/>
    </source>
</evidence>
<feature type="transmembrane region" description="Helical" evidence="1">
    <location>
        <begin position="7"/>
        <end position="26"/>
    </location>
</feature>
<proteinExistence type="predicted"/>
<keyword evidence="1" id="KW-0812">Transmembrane</keyword>
<organism evidence="2 3">
    <name type="scientific">Anaerocolumna chitinilytica</name>
    <dbReference type="NCBI Taxonomy" id="1727145"/>
    <lineage>
        <taxon>Bacteria</taxon>
        <taxon>Bacillati</taxon>
        <taxon>Bacillota</taxon>
        <taxon>Clostridia</taxon>
        <taxon>Lachnospirales</taxon>
        <taxon>Lachnospiraceae</taxon>
        <taxon>Anaerocolumna</taxon>
    </lineage>
</organism>
<dbReference type="Proteomes" id="UP000515703">
    <property type="component" value="Chromosome"/>
</dbReference>
<accession>A0A7I8DVB0</accession>
<keyword evidence="3" id="KW-1185">Reference proteome</keyword>
<dbReference type="KEGG" id="acht:bsdcttw_40960"/>